<name>A0A8S3WTR1_PARAO</name>
<evidence type="ECO:0000313" key="1">
    <source>
        <dbReference type="EMBL" id="CAG4975601.1"/>
    </source>
</evidence>
<evidence type="ECO:0000313" key="2">
    <source>
        <dbReference type="Proteomes" id="UP000691718"/>
    </source>
</evidence>
<dbReference type="Proteomes" id="UP000691718">
    <property type="component" value="Unassembled WGS sequence"/>
</dbReference>
<accession>A0A8S3WTR1</accession>
<dbReference type="EMBL" id="CAJQZP010000647">
    <property type="protein sequence ID" value="CAG4975601.1"/>
    <property type="molecule type" value="Genomic_DNA"/>
</dbReference>
<proteinExistence type="predicted"/>
<comment type="caution">
    <text evidence="1">The sequence shown here is derived from an EMBL/GenBank/DDBJ whole genome shotgun (WGS) entry which is preliminary data.</text>
</comment>
<keyword evidence="2" id="KW-1185">Reference proteome</keyword>
<organism evidence="1 2">
    <name type="scientific">Parnassius apollo</name>
    <name type="common">Apollo butterfly</name>
    <name type="synonym">Papilio apollo</name>
    <dbReference type="NCBI Taxonomy" id="110799"/>
    <lineage>
        <taxon>Eukaryota</taxon>
        <taxon>Metazoa</taxon>
        <taxon>Ecdysozoa</taxon>
        <taxon>Arthropoda</taxon>
        <taxon>Hexapoda</taxon>
        <taxon>Insecta</taxon>
        <taxon>Pterygota</taxon>
        <taxon>Neoptera</taxon>
        <taxon>Endopterygota</taxon>
        <taxon>Lepidoptera</taxon>
        <taxon>Glossata</taxon>
        <taxon>Ditrysia</taxon>
        <taxon>Papilionoidea</taxon>
        <taxon>Papilionidae</taxon>
        <taxon>Parnassiinae</taxon>
        <taxon>Parnassini</taxon>
        <taxon>Parnassius</taxon>
        <taxon>Parnassius</taxon>
    </lineage>
</organism>
<sequence>MAIPIIRSVTKFTQLAVKSCQIEFSAGGPKLFLEYKAFSRLKNDPKWIHLSQNQEKKQEKFAGALVPGNIKIIQTKCLK</sequence>
<reference evidence="1" key="1">
    <citation type="submission" date="2021-04" db="EMBL/GenBank/DDBJ databases">
        <authorList>
            <person name="Tunstrom K."/>
        </authorList>
    </citation>
    <scope>NUCLEOTIDE SEQUENCE</scope>
</reference>
<protein>
    <submittedName>
        <fullName evidence="1">(apollo) hypothetical protein</fullName>
    </submittedName>
</protein>
<dbReference type="AlphaFoldDB" id="A0A8S3WTR1"/>
<gene>
    <name evidence="1" type="ORF">PAPOLLO_LOCUS9144</name>
</gene>